<gene>
    <name evidence="3" type="ORF">BHAOGJBA_2690</name>
</gene>
<evidence type="ECO:0000256" key="2">
    <source>
        <dbReference type="SAM" id="Phobius"/>
    </source>
</evidence>
<name>A0AAV4ZKY9_9HYPH</name>
<accession>A0AAV4ZKY9</accession>
<feature type="compositionally biased region" description="Basic and acidic residues" evidence="1">
    <location>
        <begin position="158"/>
        <end position="178"/>
    </location>
</feature>
<keyword evidence="2" id="KW-0812">Transmembrane</keyword>
<organism evidence="3 4">
    <name type="scientific">Methylobacterium hispanicum</name>
    <dbReference type="NCBI Taxonomy" id="270350"/>
    <lineage>
        <taxon>Bacteria</taxon>
        <taxon>Pseudomonadati</taxon>
        <taxon>Pseudomonadota</taxon>
        <taxon>Alphaproteobacteria</taxon>
        <taxon>Hyphomicrobiales</taxon>
        <taxon>Methylobacteriaceae</taxon>
        <taxon>Methylobacterium</taxon>
    </lineage>
</organism>
<evidence type="ECO:0000313" key="3">
    <source>
        <dbReference type="EMBL" id="GJD89164.1"/>
    </source>
</evidence>
<keyword evidence="4" id="KW-1185">Reference proteome</keyword>
<feature type="region of interest" description="Disordered" evidence="1">
    <location>
        <begin position="156"/>
        <end position="178"/>
    </location>
</feature>
<keyword evidence="2" id="KW-1133">Transmembrane helix</keyword>
<evidence type="ECO:0000313" key="4">
    <source>
        <dbReference type="Proteomes" id="UP001055247"/>
    </source>
</evidence>
<dbReference type="EMBL" id="BPQO01000010">
    <property type="protein sequence ID" value="GJD89164.1"/>
    <property type="molecule type" value="Genomic_DNA"/>
</dbReference>
<keyword evidence="2" id="KW-0472">Membrane</keyword>
<reference evidence="3" key="2">
    <citation type="submission" date="2021-08" db="EMBL/GenBank/DDBJ databases">
        <authorList>
            <person name="Tani A."/>
            <person name="Ola A."/>
            <person name="Ogura Y."/>
            <person name="Katsura K."/>
            <person name="Hayashi T."/>
        </authorList>
    </citation>
    <scope>NUCLEOTIDE SEQUENCE</scope>
    <source>
        <strain evidence="3">DSM 16372</strain>
    </source>
</reference>
<proteinExistence type="predicted"/>
<dbReference type="InterPro" id="IPR017495">
    <property type="entry name" value="PuhC"/>
</dbReference>
<evidence type="ECO:0008006" key="5">
    <source>
        <dbReference type="Google" id="ProtNLM"/>
    </source>
</evidence>
<dbReference type="Proteomes" id="UP001055247">
    <property type="component" value="Unassembled WGS sequence"/>
</dbReference>
<protein>
    <recommendedName>
        <fullName evidence="5">Photosynthetic complex assembly protein</fullName>
    </recommendedName>
</protein>
<evidence type="ECO:0000256" key="1">
    <source>
        <dbReference type="SAM" id="MobiDB-lite"/>
    </source>
</evidence>
<reference evidence="3" key="1">
    <citation type="journal article" date="2016" name="Front. Microbiol.">
        <title>Genome Sequence of the Piezophilic, Mesophilic Sulfate-Reducing Bacterium Desulfovibrio indicus J2T.</title>
        <authorList>
            <person name="Cao J."/>
            <person name="Maignien L."/>
            <person name="Shao Z."/>
            <person name="Alain K."/>
            <person name="Jebbar M."/>
        </authorList>
    </citation>
    <scope>NUCLEOTIDE SEQUENCE</scope>
    <source>
        <strain evidence="3">DSM 16372</strain>
    </source>
</reference>
<dbReference type="AlphaFoldDB" id="A0AAV4ZKY9"/>
<comment type="caution">
    <text evidence="3">The sequence shown here is derived from an EMBL/GenBank/DDBJ whole genome shotgun (WGS) entry which is preliminary data.</text>
</comment>
<dbReference type="NCBIfam" id="TIGR03054">
    <property type="entry name" value="photo_alph_chp1"/>
    <property type="match status" value="1"/>
</dbReference>
<dbReference type="RefSeq" id="WP_238230113.1">
    <property type="nucleotide sequence ID" value="NZ_BPQO01000010.1"/>
</dbReference>
<sequence>MRAPVHSEILGSGPGPVLLGAGGLLAFTLLAVLAGRGPSVAALPEVEAPPGIGAPPAAALAFRAEDRDDGSIALREAESLRVVATIRPGEDGFVRGTLRGLAQARQREGLGPDEPFRLVRHADGRLALDDAATGRHVALQAFGPTNAAAFGRILQDAQRQDAQRQDAQRRDAHREAHP</sequence>
<feature type="transmembrane region" description="Helical" evidence="2">
    <location>
        <begin position="17"/>
        <end position="35"/>
    </location>
</feature>